<dbReference type="Gene3D" id="3.30.565.10">
    <property type="entry name" value="Histidine kinase-like ATPase, C-terminal domain"/>
    <property type="match status" value="2"/>
</dbReference>
<dbReference type="PRINTS" id="PR00344">
    <property type="entry name" value="BCTRLSENSOR"/>
</dbReference>
<dbReference type="PROSITE" id="PS50109">
    <property type="entry name" value="HIS_KIN"/>
    <property type="match status" value="1"/>
</dbReference>
<evidence type="ECO:0000256" key="6">
    <source>
        <dbReference type="ARBA" id="ARBA00022840"/>
    </source>
</evidence>
<keyword evidence="6" id="KW-0067">ATP-binding</keyword>
<gene>
    <name evidence="8" type="ORF">GPA26_12125</name>
</gene>
<dbReference type="SMART" id="SM00387">
    <property type="entry name" value="HATPase_c"/>
    <property type="match status" value="1"/>
</dbReference>
<dbReference type="Pfam" id="PF13589">
    <property type="entry name" value="HATPase_c_3"/>
    <property type="match status" value="1"/>
</dbReference>
<comment type="catalytic activity">
    <reaction evidence="1">
        <text>ATP + protein L-histidine = ADP + protein N-phospho-L-histidine.</text>
        <dbReference type="EC" id="2.7.13.3"/>
    </reaction>
</comment>
<evidence type="ECO:0000313" key="8">
    <source>
        <dbReference type="EMBL" id="NMF89221.1"/>
    </source>
</evidence>
<dbReference type="InterPro" id="IPR005467">
    <property type="entry name" value="His_kinase_dom"/>
</dbReference>
<dbReference type="CDD" id="cd00075">
    <property type="entry name" value="HATPase"/>
    <property type="match status" value="1"/>
</dbReference>
<keyword evidence="5 8" id="KW-0418">Kinase</keyword>
<accession>A0ABX1MRA6</accession>
<dbReference type="EMBL" id="WTVR01000021">
    <property type="protein sequence ID" value="NMF89221.1"/>
    <property type="molecule type" value="Genomic_DNA"/>
</dbReference>
<name>A0ABX1MRA6_9RHOO</name>
<organism evidence="8 9">
    <name type="scientific">Aromatoleum petrolei</name>
    <dbReference type="NCBI Taxonomy" id="76116"/>
    <lineage>
        <taxon>Bacteria</taxon>
        <taxon>Pseudomonadati</taxon>
        <taxon>Pseudomonadota</taxon>
        <taxon>Betaproteobacteria</taxon>
        <taxon>Rhodocyclales</taxon>
        <taxon>Rhodocyclaceae</taxon>
        <taxon>Aromatoleum</taxon>
    </lineage>
</organism>
<protein>
    <recommendedName>
        <fullName evidence="2">histidine kinase</fullName>
        <ecNumber evidence="2">2.7.13.3</ecNumber>
    </recommendedName>
</protein>
<evidence type="ECO:0000259" key="7">
    <source>
        <dbReference type="PROSITE" id="PS50109"/>
    </source>
</evidence>
<feature type="domain" description="Histidine kinase" evidence="7">
    <location>
        <begin position="675"/>
        <end position="784"/>
    </location>
</feature>
<evidence type="ECO:0000256" key="4">
    <source>
        <dbReference type="ARBA" id="ARBA00022741"/>
    </source>
</evidence>
<evidence type="ECO:0000256" key="2">
    <source>
        <dbReference type="ARBA" id="ARBA00012438"/>
    </source>
</evidence>
<keyword evidence="3" id="KW-0808">Transferase</keyword>
<dbReference type="PANTHER" id="PTHR44936">
    <property type="entry name" value="SENSOR PROTEIN CREC"/>
    <property type="match status" value="1"/>
</dbReference>
<dbReference type="InterPro" id="IPR004358">
    <property type="entry name" value="Sig_transdc_His_kin-like_C"/>
</dbReference>
<dbReference type="GO" id="GO:0016301">
    <property type="term" value="F:kinase activity"/>
    <property type="evidence" value="ECO:0007669"/>
    <property type="project" value="UniProtKB-KW"/>
</dbReference>
<dbReference type="Proteomes" id="UP000652074">
    <property type="component" value="Unassembled WGS sequence"/>
</dbReference>
<dbReference type="SUPFAM" id="SSF55874">
    <property type="entry name" value="ATPase domain of HSP90 chaperone/DNA topoisomerase II/histidine kinase"/>
    <property type="match status" value="2"/>
</dbReference>
<dbReference type="EC" id="2.7.13.3" evidence="2"/>
<dbReference type="Pfam" id="PF02518">
    <property type="entry name" value="HATPase_c"/>
    <property type="match status" value="1"/>
</dbReference>
<dbReference type="PANTHER" id="PTHR44936:SF10">
    <property type="entry name" value="SENSOR PROTEIN RSTB"/>
    <property type="match status" value="1"/>
</dbReference>
<dbReference type="RefSeq" id="WP_169206601.1">
    <property type="nucleotide sequence ID" value="NZ_CP059560.1"/>
</dbReference>
<evidence type="ECO:0000313" key="9">
    <source>
        <dbReference type="Proteomes" id="UP000652074"/>
    </source>
</evidence>
<comment type="caution">
    <text evidence="8">The sequence shown here is derived from an EMBL/GenBank/DDBJ whole genome shotgun (WGS) entry which is preliminary data.</text>
</comment>
<evidence type="ECO:0000256" key="5">
    <source>
        <dbReference type="ARBA" id="ARBA00022777"/>
    </source>
</evidence>
<reference evidence="8 9" key="1">
    <citation type="submission" date="2019-12" db="EMBL/GenBank/DDBJ databases">
        <title>Comparative genomics gives insights into the taxonomy of the Azoarcus-Aromatoleum group and reveals separate origins of nif in the plant-associated Azoarcus and non-plant-associated Aromatoleum sub-groups.</title>
        <authorList>
            <person name="Lafos M."/>
            <person name="Maluk M."/>
            <person name="Batista M."/>
            <person name="Junghare M."/>
            <person name="Carmona M."/>
            <person name="Faoro H."/>
            <person name="Cruz L.M."/>
            <person name="Battistoni F."/>
            <person name="De Souza E."/>
            <person name="Pedrosa F."/>
            <person name="Chen W.-M."/>
            <person name="Poole P.S."/>
            <person name="Dixon R.A."/>
            <person name="James E.K."/>
        </authorList>
    </citation>
    <scope>NUCLEOTIDE SEQUENCE [LARGE SCALE GENOMIC DNA]</scope>
    <source>
        <strain evidence="8 9">ToN1</strain>
    </source>
</reference>
<dbReference type="InterPro" id="IPR036890">
    <property type="entry name" value="HATPase_C_sf"/>
</dbReference>
<keyword evidence="4" id="KW-0547">Nucleotide-binding</keyword>
<proteinExistence type="predicted"/>
<keyword evidence="9" id="KW-1185">Reference proteome</keyword>
<evidence type="ECO:0000256" key="1">
    <source>
        <dbReference type="ARBA" id="ARBA00000085"/>
    </source>
</evidence>
<sequence length="785" mass="87172">MASSFRVAARALRQIGAELITSDDVALNELIKNAFDARSPRVEVLLEAPADAGALSLLRERLLANPVKIGKKEAREAFQTALAPELSSRDRAAMLEAYDNALLRGSAGVAKFVGEILATKFKIVVCDTGSGMSAEDLESRFLVIGTPGKLLAKRASQVGDPTILGEKGIGRLSMMRLGRVALVKSKMASESRWHQVRFEWSEFDEPTRFLDEIEVTVEPAGLGETDVSGTIIEITELNAFWTPDKIAGFIQKYLRRLQDPFATQRKRYPVDVLLNGKRQPIPTLPDWLSECAQFRARITFDPAGVDAEGSVMRRSLLWRGNAAPDDRAWKSAELAERLSVPESLFESLGAFEATCLWFNRQSLNAQAVDRSRTDIVNELNVWCGGFAIYRDGFRVGQTGGMDDDWLEWDSRALKTKGYALNRYQTVGSVAISSQRNPRLIDASNRERLVSCPEQELLKTLLGVEIVVDLRGLISATQEAEVKIALAEESTEESLRQSENNLARTLKAFNQIAKAIPAEHKEKVVQVREAISDQIEYVKTIKRALDMAQETRVELLELANIGLVVEIVVHELARLTERTGELLAQLEDGKSRVNVVEVIDNLRRQIVATNKRVRTVDAMSPSGRNRKETYDVVAQTKTIVDSFKARMVRHGVEAVVTVDGTDSKREFGVYMVRGLVAQTLENLIVNSLHWVGQALKEGERTPTIQVDIDTGASAIIVTDNGPGVDPRYAKAIFKPYYSTRKKGKGLGLYIASELASYHGGKLYLDEMPDEDGRLRTFILELPREGK</sequence>
<dbReference type="InterPro" id="IPR050980">
    <property type="entry name" value="2C_sensor_his_kinase"/>
</dbReference>
<evidence type="ECO:0000256" key="3">
    <source>
        <dbReference type="ARBA" id="ARBA00022679"/>
    </source>
</evidence>
<dbReference type="InterPro" id="IPR003594">
    <property type="entry name" value="HATPase_dom"/>
</dbReference>